<dbReference type="KEGG" id="caa:Caka_1783"/>
<evidence type="ECO:0000313" key="3">
    <source>
        <dbReference type="Proteomes" id="UP000000925"/>
    </source>
</evidence>
<dbReference type="EMBL" id="CP001998">
    <property type="protein sequence ID" value="ADE54802.1"/>
    <property type="molecule type" value="Genomic_DNA"/>
</dbReference>
<keyword evidence="3" id="KW-1185">Reference proteome</keyword>
<dbReference type="PANTHER" id="PTHR10900">
    <property type="entry name" value="PERIOSTIN-RELATED"/>
    <property type="match status" value="1"/>
</dbReference>
<dbReference type="STRING" id="583355.Caka_1783"/>
<organism evidence="2 3">
    <name type="scientific">Coraliomargarita akajimensis (strain DSM 45221 / IAM 15411 / JCM 23193 / KCTC 12865 / 04OKA010-24)</name>
    <dbReference type="NCBI Taxonomy" id="583355"/>
    <lineage>
        <taxon>Bacteria</taxon>
        <taxon>Pseudomonadati</taxon>
        <taxon>Verrucomicrobiota</taxon>
        <taxon>Opitutia</taxon>
        <taxon>Puniceicoccales</taxon>
        <taxon>Coraliomargaritaceae</taxon>
        <taxon>Coraliomargarita</taxon>
    </lineage>
</organism>
<dbReference type="PANTHER" id="PTHR10900:SF77">
    <property type="entry name" value="FI19380P1"/>
    <property type="match status" value="1"/>
</dbReference>
<dbReference type="InterPro" id="IPR050904">
    <property type="entry name" value="Adhesion/Biosynth-related"/>
</dbReference>
<dbReference type="AlphaFoldDB" id="D5EK53"/>
<dbReference type="SMART" id="SM00554">
    <property type="entry name" value="FAS1"/>
    <property type="match status" value="1"/>
</dbReference>
<proteinExistence type="predicted"/>
<dbReference type="InterPro" id="IPR036378">
    <property type="entry name" value="FAS1_dom_sf"/>
</dbReference>
<protein>
    <submittedName>
        <fullName evidence="2">Beta-Ig-H3/fasciclin</fullName>
    </submittedName>
</protein>
<dbReference type="FunFam" id="2.30.180.10:FF:000019">
    <property type="entry name" value="Cell surface lipoprotein"/>
    <property type="match status" value="1"/>
</dbReference>
<dbReference type="Gene3D" id="2.30.180.10">
    <property type="entry name" value="FAS1 domain"/>
    <property type="match status" value="1"/>
</dbReference>
<dbReference type="HOGENOM" id="CLU_031281_4_2_0"/>
<reference evidence="2 3" key="1">
    <citation type="journal article" date="2010" name="Stand. Genomic Sci.">
        <title>Complete genome sequence of Coraliomargarita akajimensis type strain (04OKA010-24).</title>
        <authorList>
            <person name="Mavromatis K."/>
            <person name="Abt B."/>
            <person name="Brambilla E."/>
            <person name="Lapidus A."/>
            <person name="Copeland A."/>
            <person name="Deshpande S."/>
            <person name="Nolan M."/>
            <person name="Lucas S."/>
            <person name="Tice H."/>
            <person name="Cheng J.F."/>
            <person name="Han C."/>
            <person name="Detter J.C."/>
            <person name="Woyke T."/>
            <person name="Goodwin L."/>
            <person name="Pitluck S."/>
            <person name="Held B."/>
            <person name="Brettin T."/>
            <person name="Tapia R."/>
            <person name="Ivanova N."/>
            <person name="Mikhailova N."/>
            <person name="Pati A."/>
            <person name="Liolios K."/>
            <person name="Chen A."/>
            <person name="Palaniappan K."/>
            <person name="Land M."/>
            <person name="Hauser L."/>
            <person name="Chang Y.J."/>
            <person name="Jeffries C.D."/>
            <person name="Rohde M."/>
            <person name="Goker M."/>
            <person name="Bristow J."/>
            <person name="Eisen J.A."/>
            <person name="Markowitz V."/>
            <person name="Hugenholtz P."/>
            <person name="Klenk H.P."/>
            <person name="Kyrpides N.C."/>
        </authorList>
    </citation>
    <scope>NUCLEOTIDE SEQUENCE [LARGE SCALE GENOMIC DNA]</scope>
    <source>
        <strain evidence="3">DSM 45221 / IAM 15411 / JCM 23193 / KCTC 12865</strain>
    </source>
</reference>
<sequence length="215" mass="22299">MARIADEEISTRMIARIPTKHSCKAHAPPPINESFNPIKKDTMISKLIILAAAIAALPIAAHAGGCGSCGSHSSKSVAKKSDIVDTAVAAGQFKTLVAAVQAADLVDTLKGDGPYTVFAPTDEAFASLPDGTVESLLKPENKDKLVAILAYHVVPAKVMAKDVKPMEAPTVNGQTATIQIADGRVMIEGATVVATDIESSNGVIHVIDKVILPAS</sequence>
<dbReference type="InterPro" id="IPR000782">
    <property type="entry name" value="FAS1_domain"/>
</dbReference>
<evidence type="ECO:0000259" key="1">
    <source>
        <dbReference type="PROSITE" id="PS50213"/>
    </source>
</evidence>
<dbReference type="SUPFAM" id="SSF82153">
    <property type="entry name" value="FAS1 domain"/>
    <property type="match status" value="1"/>
</dbReference>
<dbReference type="PROSITE" id="PS50213">
    <property type="entry name" value="FAS1"/>
    <property type="match status" value="1"/>
</dbReference>
<name>D5EK53_CORAD</name>
<evidence type="ECO:0000313" key="2">
    <source>
        <dbReference type="EMBL" id="ADE54802.1"/>
    </source>
</evidence>
<feature type="domain" description="FAS1" evidence="1">
    <location>
        <begin position="80"/>
        <end position="211"/>
    </location>
</feature>
<dbReference type="eggNOG" id="COG2335">
    <property type="taxonomic scope" value="Bacteria"/>
</dbReference>
<gene>
    <name evidence="2" type="ordered locus">Caka_1783</name>
</gene>
<dbReference type="Proteomes" id="UP000000925">
    <property type="component" value="Chromosome"/>
</dbReference>
<accession>D5EK53</accession>
<dbReference type="GO" id="GO:0005615">
    <property type="term" value="C:extracellular space"/>
    <property type="evidence" value="ECO:0007669"/>
    <property type="project" value="TreeGrafter"/>
</dbReference>
<dbReference type="Pfam" id="PF02469">
    <property type="entry name" value="Fasciclin"/>
    <property type="match status" value="1"/>
</dbReference>